<dbReference type="Gramene" id="TVU37212">
    <property type="protein sequence ID" value="TVU37212"/>
    <property type="gene ID" value="EJB05_10515"/>
</dbReference>
<reference evidence="2 3" key="1">
    <citation type="journal article" date="2019" name="Sci. Rep.">
        <title>A high-quality genome of Eragrostis curvula grass provides insights into Poaceae evolution and supports new strategies to enhance forage quality.</title>
        <authorList>
            <person name="Carballo J."/>
            <person name="Santos B.A.C.M."/>
            <person name="Zappacosta D."/>
            <person name="Garbus I."/>
            <person name="Selva J.P."/>
            <person name="Gallo C.A."/>
            <person name="Diaz A."/>
            <person name="Albertini E."/>
            <person name="Caccamo M."/>
            <person name="Echenique V."/>
        </authorList>
    </citation>
    <scope>NUCLEOTIDE SEQUENCE [LARGE SCALE GENOMIC DNA]</scope>
    <source>
        <strain evidence="3">cv. Victoria</strain>
        <tissue evidence="2">Leaf</tissue>
    </source>
</reference>
<keyword evidence="3" id="KW-1185">Reference proteome</keyword>
<dbReference type="PANTHER" id="PTHR45707">
    <property type="entry name" value="C2 CALCIUM/LIPID-BINDING PLANT PHOSPHORIBOSYLTRANSFERASE FAMILY PROTEIN"/>
    <property type="match status" value="1"/>
</dbReference>
<dbReference type="Gene3D" id="1.10.510.10">
    <property type="entry name" value="Transferase(Phosphotransferase) domain 1"/>
    <property type="match status" value="1"/>
</dbReference>
<dbReference type="InterPro" id="IPR011009">
    <property type="entry name" value="Kinase-like_dom_sf"/>
</dbReference>
<dbReference type="InterPro" id="IPR000719">
    <property type="entry name" value="Prot_kinase_dom"/>
</dbReference>
<evidence type="ECO:0000313" key="3">
    <source>
        <dbReference type="Proteomes" id="UP000324897"/>
    </source>
</evidence>
<comment type="caution">
    <text evidence="2">The sequence shown here is derived from an EMBL/GenBank/DDBJ whole genome shotgun (WGS) entry which is preliminary data.</text>
</comment>
<sequence length="263" mass="30339">GCDEDGEIIAVKKVTREYDLGILVSPFADTVIVGNHENIIKFLGYGIEKTTEVRNTWGKPVSVLRIETIAFCFEYMQNGSLERHLSDEFHGHDWCTRYKIIKGTCDGLNYLHEGQNSSFYHLNLKPSNILLDENMIPKIGDCLSTFKEEGRENGPTRQISSFHVRYLPPEFITKQVISDKFDIYSLGVIILEMITGTSEFQLLEDKKTQEFIKLVLGNWRKRLEATSERILPTSEEMHRNSIGMCGERTEEKAQHRIYHPYVE</sequence>
<dbReference type="GO" id="GO:0004672">
    <property type="term" value="F:protein kinase activity"/>
    <property type="evidence" value="ECO:0007669"/>
    <property type="project" value="InterPro"/>
</dbReference>
<dbReference type="PROSITE" id="PS50011">
    <property type="entry name" value="PROTEIN_KINASE_DOM"/>
    <property type="match status" value="1"/>
</dbReference>
<dbReference type="AlphaFoldDB" id="A0A5J9VLA9"/>
<proteinExistence type="predicted"/>
<dbReference type="Pfam" id="PF00069">
    <property type="entry name" value="Pkinase"/>
    <property type="match status" value="1"/>
</dbReference>
<name>A0A5J9VLA9_9POAL</name>
<feature type="domain" description="Protein kinase" evidence="1">
    <location>
        <begin position="1"/>
        <end position="262"/>
    </location>
</feature>
<evidence type="ECO:0000313" key="2">
    <source>
        <dbReference type="EMBL" id="TVU37212.1"/>
    </source>
</evidence>
<dbReference type="EMBL" id="RWGY01000007">
    <property type="protein sequence ID" value="TVU37212.1"/>
    <property type="molecule type" value="Genomic_DNA"/>
</dbReference>
<dbReference type="OrthoDB" id="601334at2759"/>
<evidence type="ECO:0000259" key="1">
    <source>
        <dbReference type="PROSITE" id="PS50011"/>
    </source>
</evidence>
<accession>A0A5J9VLA9</accession>
<gene>
    <name evidence="2" type="ORF">EJB05_10515</name>
</gene>
<feature type="non-terminal residue" evidence="2">
    <location>
        <position position="1"/>
    </location>
</feature>
<dbReference type="GO" id="GO:0005524">
    <property type="term" value="F:ATP binding"/>
    <property type="evidence" value="ECO:0007669"/>
    <property type="project" value="InterPro"/>
</dbReference>
<dbReference type="PANTHER" id="PTHR45707:SF76">
    <property type="entry name" value="PROTEIN KINASE DOMAIN-CONTAINING PROTEIN"/>
    <property type="match status" value="1"/>
</dbReference>
<dbReference type="Proteomes" id="UP000324897">
    <property type="component" value="Chromosome 4"/>
</dbReference>
<protein>
    <recommendedName>
        <fullName evidence="1">Protein kinase domain-containing protein</fullName>
    </recommendedName>
</protein>
<dbReference type="SUPFAM" id="SSF56112">
    <property type="entry name" value="Protein kinase-like (PK-like)"/>
    <property type="match status" value="1"/>
</dbReference>
<organism evidence="2 3">
    <name type="scientific">Eragrostis curvula</name>
    <name type="common">weeping love grass</name>
    <dbReference type="NCBI Taxonomy" id="38414"/>
    <lineage>
        <taxon>Eukaryota</taxon>
        <taxon>Viridiplantae</taxon>
        <taxon>Streptophyta</taxon>
        <taxon>Embryophyta</taxon>
        <taxon>Tracheophyta</taxon>
        <taxon>Spermatophyta</taxon>
        <taxon>Magnoliopsida</taxon>
        <taxon>Liliopsida</taxon>
        <taxon>Poales</taxon>
        <taxon>Poaceae</taxon>
        <taxon>PACMAD clade</taxon>
        <taxon>Chloridoideae</taxon>
        <taxon>Eragrostideae</taxon>
        <taxon>Eragrostidinae</taxon>
        <taxon>Eragrostis</taxon>
    </lineage>
</organism>